<sequence length="499" mass="54515">MAPNDASRKSTEQVEVAIVGCGPVGAMLANLLGLQGISCVVLEREAEIYALPRAVHFDDEVMRLFQTIGLADAMQPLVHVSPGMKFIDDNGRLLLDWSRPQGIGPQAWHTSYRFHQPDLERVLRSGLVRWPTVTVRLRTEVFAVEEAAAGVEVAYEDLATACLGRLRANYVVGCDGARSLIRRLIGGPMEDLGFHERWLVIDAILRRPRPDLGDYSIQHCSARRPATYVRGTGDRRRWEIAVLPHEDGAALTLPAAVYALLQPWVTPEDVELERTALYTFHSALASVWRAGRLLLAGDSAHLTPPFLGQGMCAGMRDAGNLAWKLARVLRGQADDGLLDTYQEERCPHVREYIELAVRLGGLINTKAMAAALPEGALPGGEAARMSSIKPTLKRVLTGGWDAPAGQIAPQPLLADGSRLDDRVGYRFAALVEPELAETMPPRIRELLAARDVVIVADEAPEQQAWLQQTGAAAVLVRPDRYVLGAARSVQELDALAQAI</sequence>
<dbReference type="OrthoDB" id="9791689at2"/>
<dbReference type="PRINTS" id="PR00420">
    <property type="entry name" value="RNGMNOXGNASE"/>
</dbReference>
<accession>A0A0J6SMY8</accession>
<evidence type="ECO:0000256" key="1">
    <source>
        <dbReference type="ARBA" id="ARBA00023002"/>
    </source>
</evidence>
<evidence type="ECO:0000259" key="2">
    <source>
        <dbReference type="Pfam" id="PF01494"/>
    </source>
</evidence>
<organism evidence="3 4">
    <name type="scientific">Methylobacterium aquaticum</name>
    <dbReference type="NCBI Taxonomy" id="270351"/>
    <lineage>
        <taxon>Bacteria</taxon>
        <taxon>Pseudomonadati</taxon>
        <taxon>Pseudomonadota</taxon>
        <taxon>Alphaproteobacteria</taxon>
        <taxon>Hyphomicrobiales</taxon>
        <taxon>Methylobacteriaceae</taxon>
        <taxon>Methylobacterium</taxon>
    </lineage>
</organism>
<dbReference type="GO" id="GO:0071949">
    <property type="term" value="F:FAD binding"/>
    <property type="evidence" value="ECO:0007669"/>
    <property type="project" value="InterPro"/>
</dbReference>
<gene>
    <name evidence="3" type="ORF">VP06_09620</name>
</gene>
<dbReference type="InterPro" id="IPR050631">
    <property type="entry name" value="PheA/TfdB_FAD_monoxygenase"/>
</dbReference>
<dbReference type="GO" id="GO:0008688">
    <property type="term" value="F:3-(3-hydroxyphenyl)propionate hydroxylase activity"/>
    <property type="evidence" value="ECO:0007669"/>
    <property type="project" value="TreeGrafter"/>
</dbReference>
<proteinExistence type="predicted"/>
<dbReference type="Gene3D" id="3.50.50.60">
    <property type="entry name" value="FAD/NAD(P)-binding domain"/>
    <property type="match status" value="1"/>
</dbReference>
<keyword evidence="1" id="KW-0560">Oxidoreductase</keyword>
<reference evidence="3 4" key="1">
    <citation type="submission" date="2015-03" db="EMBL/GenBank/DDBJ databases">
        <title>Genome sequencing of Methylobacterium aquaticum DSM16371 type strain.</title>
        <authorList>
            <person name="Chaudhry V."/>
            <person name="Patil P.B."/>
        </authorList>
    </citation>
    <scope>NUCLEOTIDE SEQUENCE [LARGE SCALE GENOMIC DNA]</scope>
    <source>
        <strain evidence="3 4">DSM 16371</strain>
    </source>
</reference>
<dbReference type="RefSeq" id="WP_048463558.1">
    <property type="nucleotide sequence ID" value="NZ_LABX01000067.1"/>
</dbReference>
<dbReference type="Pfam" id="PF01494">
    <property type="entry name" value="FAD_binding_3"/>
    <property type="match status" value="1"/>
</dbReference>
<name>A0A0J6SMY8_9HYPH</name>
<dbReference type="AlphaFoldDB" id="A0A0J6SMY8"/>
<dbReference type="SUPFAM" id="SSF51905">
    <property type="entry name" value="FAD/NAD(P)-binding domain"/>
    <property type="match status" value="1"/>
</dbReference>
<dbReference type="PANTHER" id="PTHR43476:SF3">
    <property type="entry name" value="FAD-BINDING MONOOXYGENASE"/>
    <property type="match status" value="1"/>
</dbReference>
<dbReference type="PATRIC" id="fig|270351.6.peg.6716"/>
<evidence type="ECO:0000313" key="4">
    <source>
        <dbReference type="Proteomes" id="UP000035929"/>
    </source>
</evidence>
<dbReference type="InterPro" id="IPR002938">
    <property type="entry name" value="FAD-bd"/>
</dbReference>
<dbReference type="GO" id="GO:0019622">
    <property type="term" value="P:3-(3-hydroxy)phenylpropionate catabolic process"/>
    <property type="evidence" value="ECO:0007669"/>
    <property type="project" value="TreeGrafter"/>
</dbReference>
<evidence type="ECO:0000313" key="3">
    <source>
        <dbReference type="EMBL" id="KMO36570.1"/>
    </source>
</evidence>
<dbReference type="PANTHER" id="PTHR43476">
    <property type="entry name" value="3-(3-HYDROXY-PHENYL)PROPIONATE/3-HYDROXYCINNAMIC ACID HYDROXYLASE"/>
    <property type="match status" value="1"/>
</dbReference>
<dbReference type="Proteomes" id="UP000035929">
    <property type="component" value="Unassembled WGS sequence"/>
</dbReference>
<feature type="domain" description="FAD-binding" evidence="2">
    <location>
        <begin position="14"/>
        <end position="354"/>
    </location>
</feature>
<dbReference type="NCBIfam" id="NF004829">
    <property type="entry name" value="PRK06183.1-3"/>
    <property type="match status" value="1"/>
</dbReference>
<dbReference type="EMBL" id="LABX01000067">
    <property type="protein sequence ID" value="KMO36570.1"/>
    <property type="molecule type" value="Genomic_DNA"/>
</dbReference>
<protein>
    <submittedName>
        <fullName evidence="3">3-(3-hydroxyphenyl)propionate hydroxylase</fullName>
    </submittedName>
</protein>
<dbReference type="InterPro" id="IPR036188">
    <property type="entry name" value="FAD/NAD-bd_sf"/>
</dbReference>
<dbReference type="Gene3D" id="3.30.70.2450">
    <property type="match status" value="1"/>
</dbReference>
<comment type="caution">
    <text evidence="3">The sequence shown here is derived from an EMBL/GenBank/DDBJ whole genome shotgun (WGS) entry which is preliminary data.</text>
</comment>